<dbReference type="Proteomes" id="UP000190539">
    <property type="component" value="Unassembled WGS sequence"/>
</dbReference>
<keyword evidence="3" id="KW-0732">Signal</keyword>
<dbReference type="AlphaFoldDB" id="A0A1V4A340"/>
<organism evidence="4 5">
    <name type="scientific">Streptomyces tsukubensis</name>
    <dbReference type="NCBI Taxonomy" id="83656"/>
    <lineage>
        <taxon>Bacteria</taxon>
        <taxon>Bacillati</taxon>
        <taxon>Actinomycetota</taxon>
        <taxon>Actinomycetes</taxon>
        <taxon>Kitasatosporales</taxon>
        <taxon>Streptomycetaceae</taxon>
        <taxon>Streptomyces</taxon>
    </lineage>
</organism>
<evidence type="ECO:0008006" key="6">
    <source>
        <dbReference type="Google" id="ProtNLM"/>
    </source>
</evidence>
<reference evidence="4 5" key="1">
    <citation type="submission" date="2017-02" db="EMBL/GenBank/DDBJ databases">
        <title>Draft Genome Sequence of Streptomyces tsukubaensis F601, a Producer of the immunosuppressant tacrolimus FK506.</title>
        <authorList>
            <person name="Zong G."/>
            <person name="Zhong C."/>
            <person name="Fu J."/>
            <person name="Qin R."/>
            <person name="Cao G."/>
        </authorList>
    </citation>
    <scope>NUCLEOTIDE SEQUENCE [LARGE SCALE GENOMIC DNA]</scope>
    <source>
        <strain evidence="4 5">F601</strain>
    </source>
</reference>
<dbReference type="OrthoDB" id="4333582at2"/>
<dbReference type="RefSeq" id="WP_143621448.1">
    <property type="nucleotide sequence ID" value="NZ_CP045178.1"/>
</dbReference>
<proteinExistence type="predicted"/>
<sequence>MKLRRVMAAAATTAAIAPLALLAAPAAFADGADTLITDTSTSPPATTSAPGGDETPTSAPPTTSAPDGGETPTKPAGSSDTTPPPPPTSDAPDPGSPEPTRTDDASDEPSGDPSDDDDPEECVDANSAVKVSVKGLPGKIAKDSGWHKFTLNYRNTSDAVLNRVDFFTGLVGGEDADTMITTQQIALQTYEGKAWKTVSFEGDSADFVGHATDLKPDAEAEVSLRLKVTATARTGSAFSVGAGYWVDPEAECQGYSATAYEFKIVAAGTPTSGTKPQEAGKVALPVKRTQASPGVSATPSAAPVAGSLASTGSNSALPMLGLVGGVAVVAGGGVVFALRRRASGDAAV</sequence>
<evidence type="ECO:0000256" key="1">
    <source>
        <dbReference type="SAM" id="MobiDB-lite"/>
    </source>
</evidence>
<keyword evidence="2" id="KW-0812">Transmembrane</keyword>
<feature type="region of interest" description="Disordered" evidence="1">
    <location>
        <begin position="35"/>
        <end position="122"/>
    </location>
</feature>
<feature type="compositionally biased region" description="Low complexity" evidence="1">
    <location>
        <begin position="35"/>
        <end position="66"/>
    </location>
</feature>
<keyword evidence="2" id="KW-0472">Membrane</keyword>
<accession>A0A1V4A340</accession>
<keyword evidence="2" id="KW-1133">Transmembrane helix</keyword>
<evidence type="ECO:0000313" key="4">
    <source>
        <dbReference type="EMBL" id="OON74171.1"/>
    </source>
</evidence>
<keyword evidence="5" id="KW-1185">Reference proteome</keyword>
<dbReference type="EMBL" id="MVFC01000028">
    <property type="protein sequence ID" value="OON74171.1"/>
    <property type="molecule type" value="Genomic_DNA"/>
</dbReference>
<evidence type="ECO:0000256" key="2">
    <source>
        <dbReference type="SAM" id="Phobius"/>
    </source>
</evidence>
<name>A0A1V4A340_9ACTN</name>
<feature type="compositionally biased region" description="Pro residues" evidence="1">
    <location>
        <begin position="82"/>
        <end position="97"/>
    </location>
</feature>
<evidence type="ECO:0000313" key="5">
    <source>
        <dbReference type="Proteomes" id="UP000190539"/>
    </source>
</evidence>
<evidence type="ECO:0000256" key="3">
    <source>
        <dbReference type="SAM" id="SignalP"/>
    </source>
</evidence>
<feature type="compositionally biased region" description="Acidic residues" evidence="1">
    <location>
        <begin position="105"/>
        <end position="122"/>
    </location>
</feature>
<gene>
    <name evidence="4" type="ORF">B1H18_25565</name>
</gene>
<feature type="signal peptide" evidence="3">
    <location>
        <begin position="1"/>
        <end position="29"/>
    </location>
</feature>
<feature type="transmembrane region" description="Helical" evidence="2">
    <location>
        <begin position="316"/>
        <end position="338"/>
    </location>
</feature>
<protein>
    <recommendedName>
        <fullName evidence="6">LPXTG cell wall anchor domain-containing protein</fullName>
    </recommendedName>
</protein>
<comment type="caution">
    <text evidence="4">The sequence shown here is derived from an EMBL/GenBank/DDBJ whole genome shotgun (WGS) entry which is preliminary data.</text>
</comment>
<feature type="chain" id="PRO_5013161087" description="LPXTG cell wall anchor domain-containing protein" evidence="3">
    <location>
        <begin position="30"/>
        <end position="348"/>
    </location>
</feature>